<protein>
    <submittedName>
        <fullName evidence="4">Uncharacterized protein</fullName>
    </submittedName>
</protein>
<accession>A0A818LSF6</accession>
<feature type="coiled-coil region" evidence="1">
    <location>
        <begin position="223"/>
        <end position="250"/>
    </location>
</feature>
<keyword evidence="3" id="KW-1133">Transmembrane helix</keyword>
<evidence type="ECO:0000256" key="1">
    <source>
        <dbReference type="SAM" id="Coils"/>
    </source>
</evidence>
<feature type="compositionally biased region" description="Low complexity" evidence="2">
    <location>
        <begin position="11"/>
        <end position="21"/>
    </location>
</feature>
<proteinExistence type="predicted"/>
<feature type="region of interest" description="Disordered" evidence="2">
    <location>
        <begin position="1"/>
        <end position="21"/>
    </location>
</feature>
<name>A0A818LSF6_9BILA</name>
<sequence length="435" mass="50306">MFSTTIKLHDNSPNQSDQNNSRFMDDFMNDLEAGISYNPPRHSNKKMKKRKQLDALLKFRSSTSRSNRHNNRLSNEILFSSEDELFLPNKKSTSTKVNPTRYRRWCSYTRHILSFCLVCIFMIVCVGLAYANIELKNEVQNLSSRVTEIEKRFSNFEVNRIVSTIEKIKVRLNLIERWNVSYIYDRLQKLQREFNQIKQKSPLNEMSMNNDDDVDISSKLYNIEQKSTQISDVANELDKLSRDADSEAENIVNGNTKPFDRNLIEQLLEQERKTNAQKDKNQLSKTLLSLNESLSKNVAKWRNELKSLRNELGNLNQSMKIQELVVHFQELTDLVHNSSDKVSAFITTIQSDINKIRKQIDSCKCSKESVHLKPSIVDSNQLQQSIITKHHVVDKSSSSSITTSTTTISQELVNQTEKIDHNNTIDIAQVINRPS</sequence>
<evidence type="ECO:0000256" key="2">
    <source>
        <dbReference type="SAM" id="MobiDB-lite"/>
    </source>
</evidence>
<comment type="caution">
    <text evidence="4">The sequence shown here is derived from an EMBL/GenBank/DDBJ whole genome shotgun (WGS) entry which is preliminary data.</text>
</comment>
<keyword evidence="3" id="KW-0812">Transmembrane</keyword>
<gene>
    <name evidence="4" type="ORF">JBS370_LOCUS2610</name>
</gene>
<keyword evidence="3" id="KW-0472">Membrane</keyword>
<feature type="transmembrane region" description="Helical" evidence="3">
    <location>
        <begin position="112"/>
        <end position="133"/>
    </location>
</feature>
<evidence type="ECO:0000256" key="3">
    <source>
        <dbReference type="SAM" id="Phobius"/>
    </source>
</evidence>
<feature type="coiled-coil region" evidence="1">
    <location>
        <begin position="291"/>
        <end position="325"/>
    </location>
</feature>
<dbReference type="Proteomes" id="UP000663836">
    <property type="component" value="Unassembled WGS sequence"/>
</dbReference>
<reference evidence="4" key="1">
    <citation type="submission" date="2021-02" db="EMBL/GenBank/DDBJ databases">
        <authorList>
            <person name="Nowell W R."/>
        </authorList>
    </citation>
    <scope>NUCLEOTIDE SEQUENCE</scope>
</reference>
<keyword evidence="1" id="KW-0175">Coiled coil</keyword>
<dbReference type="EMBL" id="CAJOBD010000104">
    <property type="protein sequence ID" value="CAF3576963.1"/>
    <property type="molecule type" value="Genomic_DNA"/>
</dbReference>
<dbReference type="AlphaFoldDB" id="A0A818LSF6"/>
<evidence type="ECO:0000313" key="5">
    <source>
        <dbReference type="Proteomes" id="UP000663836"/>
    </source>
</evidence>
<evidence type="ECO:0000313" key="4">
    <source>
        <dbReference type="EMBL" id="CAF3576963.1"/>
    </source>
</evidence>
<organism evidence="4 5">
    <name type="scientific">Rotaria sordida</name>
    <dbReference type="NCBI Taxonomy" id="392033"/>
    <lineage>
        <taxon>Eukaryota</taxon>
        <taxon>Metazoa</taxon>
        <taxon>Spiralia</taxon>
        <taxon>Gnathifera</taxon>
        <taxon>Rotifera</taxon>
        <taxon>Eurotatoria</taxon>
        <taxon>Bdelloidea</taxon>
        <taxon>Philodinida</taxon>
        <taxon>Philodinidae</taxon>
        <taxon>Rotaria</taxon>
    </lineage>
</organism>